<evidence type="ECO:0000313" key="4">
    <source>
        <dbReference type="Proteomes" id="UP001500755"/>
    </source>
</evidence>
<feature type="compositionally biased region" description="Low complexity" evidence="1">
    <location>
        <begin position="36"/>
        <end position="45"/>
    </location>
</feature>
<keyword evidence="2" id="KW-0732">Signal</keyword>
<evidence type="ECO:0000256" key="1">
    <source>
        <dbReference type="SAM" id="MobiDB-lite"/>
    </source>
</evidence>
<name>A0ABP5ETX9_9MICO</name>
<feature type="signal peptide" evidence="2">
    <location>
        <begin position="1"/>
        <end position="21"/>
    </location>
</feature>
<feature type="chain" id="PRO_5045314029" description="PknH-like extracellular domain-containing protein" evidence="2">
    <location>
        <begin position="22"/>
        <end position="319"/>
    </location>
</feature>
<comment type="caution">
    <text evidence="3">The sequence shown here is derived from an EMBL/GenBank/DDBJ whole genome shotgun (WGS) entry which is preliminary data.</text>
</comment>
<dbReference type="EMBL" id="BAAANO010000012">
    <property type="protein sequence ID" value="GAA2004661.1"/>
    <property type="molecule type" value="Genomic_DNA"/>
</dbReference>
<evidence type="ECO:0000256" key="2">
    <source>
        <dbReference type="SAM" id="SignalP"/>
    </source>
</evidence>
<evidence type="ECO:0000313" key="3">
    <source>
        <dbReference type="EMBL" id="GAA2004661.1"/>
    </source>
</evidence>
<keyword evidence="4" id="KW-1185">Reference proteome</keyword>
<feature type="compositionally biased region" description="Low complexity" evidence="1">
    <location>
        <begin position="58"/>
        <end position="73"/>
    </location>
</feature>
<protein>
    <recommendedName>
        <fullName evidence="5">PknH-like extracellular domain-containing protein</fullName>
    </recommendedName>
</protein>
<feature type="region of interest" description="Disordered" evidence="1">
    <location>
        <begin position="25"/>
        <end position="82"/>
    </location>
</feature>
<organism evidence="3 4">
    <name type="scientific">Brevibacterium samyangense</name>
    <dbReference type="NCBI Taxonomy" id="366888"/>
    <lineage>
        <taxon>Bacteria</taxon>
        <taxon>Bacillati</taxon>
        <taxon>Actinomycetota</taxon>
        <taxon>Actinomycetes</taxon>
        <taxon>Micrococcales</taxon>
        <taxon>Brevibacteriaceae</taxon>
        <taxon>Brevibacterium</taxon>
    </lineage>
</organism>
<accession>A0ABP5ETX9</accession>
<proteinExistence type="predicted"/>
<reference evidence="4" key="1">
    <citation type="journal article" date="2019" name="Int. J. Syst. Evol. Microbiol.">
        <title>The Global Catalogue of Microorganisms (GCM) 10K type strain sequencing project: providing services to taxonomists for standard genome sequencing and annotation.</title>
        <authorList>
            <consortium name="The Broad Institute Genomics Platform"/>
            <consortium name="The Broad Institute Genome Sequencing Center for Infectious Disease"/>
            <person name="Wu L."/>
            <person name="Ma J."/>
        </authorList>
    </citation>
    <scope>NUCLEOTIDE SEQUENCE [LARGE SCALE GENOMIC DNA]</scope>
    <source>
        <strain evidence="4">JCM 14546</strain>
    </source>
</reference>
<gene>
    <name evidence="3" type="ORF">GCM10009755_12670</name>
</gene>
<sequence length="319" mass="32612">MLGPAALLVVPGLVLSACAGAGSLGGGTAPAPPATSPSTAEAVAADGPGGTGAVSSDPAPAGTEPTEPGGSTSSPPPAPGSQALADVLFTEETLPIEGYEFRGGGAGAARGPENAIEVESPTMATCIDQSVFERTERGYTANGVARFMSPEAEAWSDIRSANIQLVSTEGLPIADSAVQQYVNYRNYTNSCATMDVLPLPGAGLGDSRETEVFTVTDDRWADENNGTSVHCYEALAMIDSTLEGTGSLQGKPEAVGTCVAARGDLMLTVQLTHTKSEDTLDDTNDDSEIVPTQEDRDRVSADLMTLFTAQAEQAGIPLS</sequence>
<evidence type="ECO:0008006" key="5">
    <source>
        <dbReference type="Google" id="ProtNLM"/>
    </source>
</evidence>
<dbReference type="Proteomes" id="UP001500755">
    <property type="component" value="Unassembled WGS sequence"/>
</dbReference>